<evidence type="ECO:0000313" key="1">
    <source>
        <dbReference type="EMBL" id="PON61010.1"/>
    </source>
</evidence>
<comment type="caution">
    <text evidence="1">The sequence shown here is derived from an EMBL/GenBank/DDBJ whole genome shotgun (WGS) entry which is preliminary data.</text>
</comment>
<name>A0A2P5CIY7_TREOI</name>
<sequence>MDLEIEHQGIKVDRVLGWGRSLTVHSVQEMVRNDSEFVPERYIQENENRPLNSAFCSELSEIPVVEFLVAGQRR</sequence>
<dbReference type="EMBL" id="JXTC01000359">
    <property type="protein sequence ID" value="PON61010.1"/>
    <property type="molecule type" value="Genomic_DNA"/>
</dbReference>
<evidence type="ECO:0000313" key="2">
    <source>
        <dbReference type="Proteomes" id="UP000237000"/>
    </source>
</evidence>
<dbReference type="InParanoid" id="A0A2P5CIY7"/>
<dbReference type="Proteomes" id="UP000237000">
    <property type="component" value="Unassembled WGS sequence"/>
</dbReference>
<proteinExistence type="predicted"/>
<keyword evidence="2" id="KW-1185">Reference proteome</keyword>
<protein>
    <submittedName>
        <fullName evidence="1">Uncharacterized protein</fullName>
    </submittedName>
</protein>
<organism evidence="1 2">
    <name type="scientific">Trema orientale</name>
    <name type="common">Charcoal tree</name>
    <name type="synonym">Celtis orientalis</name>
    <dbReference type="NCBI Taxonomy" id="63057"/>
    <lineage>
        <taxon>Eukaryota</taxon>
        <taxon>Viridiplantae</taxon>
        <taxon>Streptophyta</taxon>
        <taxon>Embryophyta</taxon>
        <taxon>Tracheophyta</taxon>
        <taxon>Spermatophyta</taxon>
        <taxon>Magnoliopsida</taxon>
        <taxon>eudicotyledons</taxon>
        <taxon>Gunneridae</taxon>
        <taxon>Pentapetalae</taxon>
        <taxon>rosids</taxon>
        <taxon>fabids</taxon>
        <taxon>Rosales</taxon>
        <taxon>Cannabaceae</taxon>
        <taxon>Trema</taxon>
    </lineage>
</organism>
<accession>A0A2P5CIY7</accession>
<dbReference type="AlphaFoldDB" id="A0A2P5CIY7"/>
<gene>
    <name evidence="1" type="ORF">TorRG33x02_283200</name>
</gene>
<reference evidence="2" key="1">
    <citation type="submission" date="2016-06" db="EMBL/GenBank/DDBJ databases">
        <title>Parallel loss of symbiosis genes in relatives of nitrogen-fixing non-legume Parasponia.</title>
        <authorList>
            <person name="Van Velzen R."/>
            <person name="Holmer R."/>
            <person name="Bu F."/>
            <person name="Rutten L."/>
            <person name="Van Zeijl A."/>
            <person name="Liu W."/>
            <person name="Santuari L."/>
            <person name="Cao Q."/>
            <person name="Sharma T."/>
            <person name="Shen D."/>
            <person name="Roswanjaya Y."/>
            <person name="Wardhani T."/>
            <person name="Kalhor M.S."/>
            <person name="Jansen J."/>
            <person name="Van den Hoogen J."/>
            <person name="Gungor B."/>
            <person name="Hartog M."/>
            <person name="Hontelez J."/>
            <person name="Verver J."/>
            <person name="Yang W.-C."/>
            <person name="Schijlen E."/>
            <person name="Repin R."/>
            <person name="Schilthuizen M."/>
            <person name="Schranz E."/>
            <person name="Heidstra R."/>
            <person name="Miyata K."/>
            <person name="Fedorova E."/>
            <person name="Kohlen W."/>
            <person name="Bisseling T."/>
            <person name="Smit S."/>
            <person name="Geurts R."/>
        </authorList>
    </citation>
    <scope>NUCLEOTIDE SEQUENCE [LARGE SCALE GENOMIC DNA]</scope>
    <source>
        <strain evidence="2">cv. RG33-2</strain>
    </source>
</reference>
<dbReference type="OrthoDB" id="1423127at2759"/>